<feature type="compositionally biased region" description="Polar residues" evidence="1">
    <location>
        <begin position="114"/>
        <end position="124"/>
    </location>
</feature>
<feature type="region of interest" description="Disordered" evidence="1">
    <location>
        <begin position="148"/>
        <end position="433"/>
    </location>
</feature>
<dbReference type="Proteomes" id="UP000523955">
    <property type="component" value="Unassembled WGS sequence"/>
</dbReference>
<gene>
    <name evidence="2" type="ORF">H5V45_10120</name>
</gene>
<evidence type="ECO:0000256" key="1">
    <source>
        <dbReference type="SAM" id="MobiDB-lite"/>
    </source>
</evidence>
<evidence type="ECO:0000313" key="2">
    <source>
        <dbReference type="EMBL" id="MBB6627675.1"/>
    </source>
</evidence>
<feature type="compositionally biased region" description="Low complexity" evidence="1">
    <location>
        <begin position="232"/>
        <end position="273"/>
    </location>
</feature>
<feature type="compositionally biased region" description="Gly residues" evidence="1">
    <location>
        <begin position="353"/>
        <end position="401"/>
    </location>
</feature>
<reference evidence="2 3" key="1">
    <citation type="submission" date="2020-08" db="EMBL/GenBank/DDBJ databases">
        <authorList>
            <person name="Seo M.-J."/>
        </authorList>
    </citation>
    <scope>NUCLEOTIDE SEQUENCE [LARGE SCALE GENOMIC DNA]</scope>
    <source>
        <strain evidence="2 3">KIGAM211</strain>
    </source>
</reference>
<feature type="region of interest" description="Disordered" evidence="1">
    <location>
        <begin position="104"/>
        <end position="136"/>
    </location>
</feature>
<sequence length="433" mass="42226">MSMGPKEAALRATLAQAQDGKVEHAQAAWSDGAAVLQSVYQALHAAAPAIRNQFGDQTGKAASEAFTTLAEKVRFRSEQMTMASTAMLDARDAILHAQMIRDSMEDPIGPAPTKPQSTPGSSSEADVKAQQKYDSDKAQYDALYDARERKSEAASKQLDGKYTQSAEQLAKVHGEPDKPKTDETKDPQNTGGGGGGTGGGGTGGGGGGGGGTHNGVIVRNPTVHPVHHHPTENNTTTTTTTTTTTQTTPTTTTTETLPPGSTQSSSPTPSVPIGGSGGSTGGSTSTPSSGMPSGATAGGLAGALGGGALGGMTGISGAVRGGAVAMPTGSAGSAGGTLGSTARSAGASTLGRTTGGAGGAAGGKAGGSGARSAGGGAGGGKSGSRGKAGGRGMGAGGGQGGKGKKDPKQKGHEFFDEEHDWIDDEGAAPGVID</sequence>
<feature type="compositionally biased region" description="Basic and acidic residues" evidence="1">
    <location>
        <begin position="403"/>
        <end position="414"/>
    </location>
</feature>
<protein>
    <submittedName>
        <fullName evidence="2">Uncharacterized protein</fullName>
    </submittedName>
</protein>
<dbReference type="EMBL" id="JACKXE010000001">
    <property type="protein sequence ID" value="MBB6627675.1"/>
    <property type="molecule type" value="Genomic_DNA"/>
</dbReference>
<feature type="compositionally biased region" description="Gly residues" evidence="1">
    <location>
        <begin position="190"/>
        <end position="213"/>
    </location>
</feature>
<feature type="compositionally biased region" description="Acidic residues" evidence="1">
    <location>
        <begin position="415"/>
        <end position="426"/>
    </location>
</feature>
<feature type="compositionally biased region" description="Gly residues" evidence="1">
    <location>
        <begin position="296"/>
        <end position="314"/>
    </location>
</feature>
<proteinExistence type="predicted"/>
<dbReference type="AlphaFoldDB" id="A0A7X0VAT3"/>
<organism evidence="2 3">
    <name type="scientific">Nocardioides luti</name>
    <dbReference type="NCBI Taxonomy" id="2761101"/>
    <lineage>
        <taxon>Bacteria</taxon>
        <taxon>Bacillati</taxon>
        <taxon>Actinomycetota</taxon>
        <taxon>Actinomycetes</taxon>
        <taxon>Propionibacteriales</taxon>
        <taxon>Nocardioidaceae</taxon>
        <taxon>Nocardioides</taxon>
    </lineage>
</organism>
<evidence type="ECO:0000313" key="3">
    <source>
        <dbReference type="Proteomes" id="UP000523955"/>
    </source>
</evidence>
<feature type="compositionally biased region" description="Low complexity" evidence="1">
    <location>
        <begin position="339"/>
        <end position="352"/>
    </location>
</feature>
<feature type="compositionally biased region" description="Basic and acidic residues" evidence="1">
    <location>
        <begin position="170"/>
        <end position="186"/>
    </location>
</feature>
<feature type="compositionally biased region" description="Basic and acidic residues" evidence="1">
    <location>
        <begin position="125"/>
        <end position="136"/>
    </location>
</feature>
<dbReference type="RefSeq" id="WP_185252814.1">
    <property type="nucleotide sequence ID" value="NZ_JACKXE010000001.1"/>
</dbReference>
<accession>A0A7X0VAT3</accession>
<comment type="caution">
    <text evidence="2">The sequence shown here is derived from an EMBL/GenBank/DDBJ whole genome shotgun (WGS) entry which is preliminary data.</text>
</comment>
<keyword evidence="3" id="KW-1185">Reference proteome</keyword>
<name>A0A7X0VAT3_9ACTN</name>
<feature type="compositionally biased region" description="Low complexity" evidence="1">
    <location>
        <begin position="282"/>
        <end position="295"/>
    </location>
</feature>